<sequence length="328" mass="37388">MPLQKAALFENVVMKLSVLRYMVKSMTKRGKTDINRDCETFFAEVLNRIYGYKLENVNVKNLNTAAIDLADDSAKLCVQVTSTSDSSKIKKTIKVFLEHDLDNHYDTLLVLILGEKRNYTTKPDGKGRLAFDIERHVLDIDDVLEQAETLDLDRLTALSEFVDREMPGVARALEPDSLLAAAERNDGRPAVTATRLLTVTADSPVERNWVPDFESLTRLQVTLMSLSRKQREVVLYLLINHTGKQFGRVRMPAQTLEQKLLLSQTDMVEYFRALEAAGVMGYDEDDRMFELDWRLTGSHSDFFTVAHSLFTRDELPRLIVDCDFSLLD</sequence>
<dbReference type="EMBL" id="JAQQDR010000005">
    <property type="protein sequence ID" value="MFM0239713.1"/>
    <property type="molecule type" value="Genomic_DNA"/>
</dbReference>
<feature type="domain" description="SMEK" evidence="1">
    <location>
        <begin position="12"/>
        <end position="147"/>
    </location>
</feature>
<evidence type="ECO:0000313" key="2">
    <source>
        <dbReference type="EMBL" id="MFM0239713.1"/>
    </source>
</evidence>
<keyword evidence="3" id="KW-1185">Reference proteome</keyword>
<protein>
    <submittedName>
        <fullName evidence="2">SMEK domain-containing protein</fullName>
    </submittedName>
</protein>
<organism evidence="2 3">
    <name type="scientific">Paraburkholderia phytofirmans</name>
    <dbReference type="NCBI Taxonomy" id="261302"/>
    <lineage>
        <taxon>Bacteria</taxon>
        <taxon>Pseudomonadati</taxon>
        <taxon>Pseudomonadota</taxon>
        <taxon>Betaproteobacteria</taxon>
        <taxon>Burkholderiales</taxon>
        <taxon>Burkholderiaceae</taxon>
        <taxon>Paraburkholderia</taxon>
    </lineage>
</organism>
<dbReference type="RefSeq" id="WP_408263402.1">
    <property type="nucleotide sequence ID" value="NZ_JAQQCK010000012.1"/>
</dbReference>
<dbReference type="Proteomes" id="UP001629274">
    <property type="component" value="Unassembled WGS sequence"/>
</dbReference>
<dbReference type="Pfam" id="PF21941">
    <property type="entry name" value="SMEK_N"/>
    <property type="match status" value="1"/>
</dbReference>
<evidence type="ECO:0000313" key="3">
    <source>
        <dbReference type="Proteomes" id="UP001629274"/>
    </source>
</evidence>
<gene>
    <name evidence="2" type="ORF">PQR03_16410</name>
</gene>
<name>A0ABW9BJW3_9BURK</name>
<dbReference type="NCBIfam" id="NF033859">
    <property type="entry name" value="SMEK_N"/>
    <property type="match status" value="1"/>
</dbReference>
<evidence type="ECO:0000259" key="1">
    <source>
        <dbReference type="Pfam" id="PF21941"/>
    </source>
</evidence>
<accession>A0ABW9BJW3</accession>
<comment type="caution">
    <text evidence="2">The sequence shown here is derived from an EMBL/GenBank/DDBJ whole genome shotgun (WGS) entry which is preliminary data.</text>
</comment>
<reference evidence="2 3" key="1">
    <citation type="journal article" date="2024" name="Chem. Sci.">
        <title>Discovery of megapolipeptins by genome mining of a Burkholderiales bacteria collection.</title>
        <authorList>
            <person name="Paulo B.S."/>
            <person name="Recchia M.J.J."/>
            <person name="Lee S."/>
            <person name="Fergusson C.H."/>
            <person name="Romanowski S.B."/>
            <person name="Hernandez A."/>
            <person name="Krull N."/>
            <person name="Liu D.Y."/>
            <person name="Cavanagh H."/>
            <person name="Bos A."/>
            <person name="Gray C.A."/>
            <person name="Murphy B.T."/>
            <person name="Linington R.G."/>
            <person name="Eustaquio A.S."/>
        </authorList>
    </citation>
    <scope>NUCLEOTIDE SEQUENCE [LARGE SCALE GENOMIC DNA]</scope>
    <source>
        <strain evidence="2 3">RL17-351-BIE-A</strain>
    </source>
</reference>
<dbReference type="InterPro" id="IPR047740">
    <property type="entry name" value="SMEK_dom"/>
</dbReference>
<proteinExistence type="predicted"/>